<dbReference type="InterPro" id="IPR010093">
    <property type="entry name" value="SinI_DNA-bd"/>
</dbReference>
<dbReference type="Proteomes" id="UP000556700">
    <property type="component" value="Unassembled WGS sequence"/>
</dbReference>
<accession>A0A6V6ZA95</accession>
<protein>
    <submittedName>
        <fullName evidence="2">DNA-binding protein</fullName>
    </submittedName>
</protein>
<dbReference type="NCBIfam" id="TIGR01764">
    <property type="entry name" value="excise"/>
    <property type="match status" value="1"/>
</dbReference>
<dbReference type="GO" id="GO:0003677">
    <property type="term" value="F:DNA binding"/>
    <property type="evidence" value="ECO:0007669"/>
    <property type="project" value="UniProtKB-KW"/>
</dbReference>
<organism evidence="2 3">
    <name type="scientific">Flavobacterium chungangense</name>
    <dbReference type="NCBI Taxonomy" id="554283"/>
    <lineage>
        <taxon>Bacteria</taxon>
        <taxon>Pseudomonadati</taxon>
        <taxon>Bacteroidota</taxon>
        <taxon>Flavobacteriia</taxon>
        <taxon>Flavobacteriales</taxon>
        <taxon>Flavobacteriaceae</taxon>
        <taxon>Flavobacterium</taxon>
    </lineage>
</organism>
<dbReference type="InterPro" id="IPR041657">
    <property type="entry name" value="HTH_17"/>
</dbReference>
<comment type="caution">
    <text evidence="2">The sequence shown here is derived from an EMBL/GenBank/DDBJ whole genome shotgun (WGS) entry which is preliminary data.</text>
</comment>
<evidence type="ECO:0000313" key="2">
    <source>
        <dbReference type="EMBL" id="CAD0008688.1"/>
    </source>
</evidence>
<dbReference type="AlphaFoldDB" id="A0A6V6ZA95"/>
<proteinExistence type="predicted"/>
<evidence type="ECO:0000313" key="3">
    <source>
        <dbReference type="Proteomes" id="UP000556700"/>
    </source>
</evidence>
<dbReference type="RefSeq" id="WP_236010798.1">
    <property type="nucleotide sequence ID" value="NZ_CAIJDO010000232.1"/>
</dbReference>
<keyword evidence="2" id="KW-0238">DNA-binding</keyword>
<name>A0A6V6ZA95_9FLAO</name>
<dbReference type="Pfam" id="PF12728">
    <property type="entry name" value="HTH_17"/>
    <property type="match status" value="1"/>
</dbReference>
<evidence type="ECO:0000259" key="1">
    <source>
        <dbReference type="Pfam" id="PF12728"/>
    </source>
</evidence>
<keyword evidence="3" id="KW-1185">Reference proteome</keyword>
<gene>
    <name evidence="2" type="ORF">FLACHUCJ7_03911</name>
</gene>
<reference evidence="2 3" key="1">
    <citation type="submission" date="2020-06" db="EMBL/GenBank/DDBJ databases">
        <authorList>
            <person name="Criscuolo A."/>
        </authorList>
    </citation>
    <scope>NUCLEOTIDE SEQUENCE [LARGE SCALE GENOMIC DNA]</scope>
    <source>
        <strain evidence="3">CIP 110025</strain>
    </source>
</reference>
<sequence>MSSNIKINRICEFCKNEFTARTTKTLYCSLKCSSRAYKARTRKSKIEESNRQTEIAKKPDLEIAKTKDFISIKQAGLLYGISRRTIYRIISRGELDIAKFGTRTVIRRSDMDGFFTIPLQESMLRPVQEFPGLEQCYTITQIQQKFSISPGALYMLIQRNGIVKYAVGKFNYVARSEKRYRYYI</sequence>
<feature type="domain" description="Helix-turn-helix" evidence="1">
    <location>
        <begin position="71"/>
        <end position="114"/>
    </location>
</feature>
<dbReference type="EMBL" id="CAIJDO010000232">
    <property type="protein sequence ID" value="CAD0008688.1"/>
    <property type="molecule type" value="Genomic_DNA"/>
</dbReference>